<evidence type="ECO:0000313" key="8">
    <source>
        <dbReference type="Proteomes" id="UP000735302"/>
    </source>
</evidence>
<comment type="caution">
    <text evidence="7">The sequence shown here is derived from an EMBL/GenBank/DDBJ whole genome shotgun (WGS) entry which is preliminary data.</text>
</comment>
<proteinExistence type="predicted"/>
<dbReference type="InterPro" id="IPR012858">
    <property type="entry name" value="DC_STAMP-like"/>
</dbReference>
<protein>
    <submittedName>
        <fullName evidence="7">DC-STAMP domain-containing protein 2</fullName>
    </submittedName>
</protein>
<dbReference type="InterPro" id="IPR051856">
    <property type="entry name" value="CSR-E3_Ligase_Protein"/>
</dbReference>
<comment type="subcellular location">
    <subcellularLocation>
        <location evidence="1">Membrane</location>
        <topology evidence="1">Multi-pass membrane protein</topology>
    </subcellularLocation>
</comment>
<keyword evidence="4 5" id="KW-0472">Membrane</keyword>
<keyword evidence="2 5" id="KW-0812">Transmembrane</keyword>
<gene>
    <name evidence="7" type="ORF">PoB_004121600</name>
</gene>
<feature type="domain" description="Dendritic cell-specific transmembrane protein-like" evidence="6">
    <location>
        <begin position="57"/>
        <end position="124"/>
    </location>
</feature>
<evidence type="ECO:0000313" key="7">
    <source>
        <dbReference type="EMBL" id="GFO14711.1"/>
    </source>
</evidence>
<evidence type="ECO:0000256" key="3">
    <source>
        <dbReference type="ARBA" id="ARBA00022989"/>
    </source>
</evidence>
<accession>A0AAV4AUG1</accession>
<name>A0AAV4AUG1_9GAST</name>
<reference evidence="7 8" key="1">
    <citation type="journal article" date="2021" name="Elife">
        <title>Chloroplast acquisition without the gene transfer in kleptoplastic sea slugs, Plakobranchus ocellatus.</title>
        <authorList>
            <person name="Maeda T."/>
            <person name="Takahashi S."/>
            <person name="Yoshida T."/>
            <person name="Shimamura S."/>
            <person name="Takaki Y."/>
            <person name="Nagai Y."/>
            <person name="Toyoda A."/>
            <person name="Suzuki Y."/>
            <person name="Arimoto A."/>
            <person name="Ishii H."/>
            <person name="Satoh N."/>
            <person name="Nishiyama T."/>
            <person name="Hasebe M."/>
            <person name="Maruyama T."/>
            <person name="Minagawa J."/>
            <person name="Obokata J."/>
            <person name="Shigenobu S."/>
        </authorList>
    </citation>
    <scope>NUCLEOTIDE SEQUENCE [LARGE SCALE GENOMIC DNA]</scope>
</reference>
<evidence type="ECO:0000259" key="6">
    <source>
        <dbReference type="Pfam" id="PF07782"/>
    </source>
</evidence>
<organism evidence="7 8">
    <name type="scientific">Plakobranchus ocellatus</name>
    <dbReference type="NCBI Taxonomy" id="259542"/>
    <lineage>
        <taxon>Eukaryota</taxon>
        <taxon>Metazoa</taxon>
        <taxon>Spiralia</taxon>
        <taxon>Lophotrochozoa</taxon>
        <taxon>Mollusca</taxon>
        <taxon>Gastropoda</taxon>
        <taxon>Heterobranchia</taxon>
        <taxon>Euthyneura</taxon>
        <taxon>Panpulmonata</taxon>
        <taxon>Sacoglossa</taxon>
        <taxon>Placobranchoidea</taxon>
        <taxon>Plakobranchidae</taxon>
        <taxon>Plakobranchus</taxon>
    </lineage>
</organism>
<feature type="transmembrane region" description="Helical" evidence="5">
    <location>
        <begin position="65"/>
        <end position="89"/>
    </location>
</feature>
<evidence type="ECO:0000256" key="1">
    <source>
        <dbReference type="ARBA" id="ARBA00004141"/>
    </source>
</evidence>
<evidence type="ECO:0000256" key="2">
    <source>
        <dbReference type="ARBA" id="ARBA00022692"/>
    </source>
</evidence>
<keyword evidence="8" id="KW-1185">Reference proteome</keyword>
<dbReference type="Proteomes" id="UP000735302">
    <property type="component" value="Unassembled WGS sequence"/>
</dbReference>
<sequence length="128" mass="14849">MSEVKAKLSIVHVIQVIVDNVACFSILLVIIKAVLYRRKFLMKDGYDNFYLTKRLFEIRRLLKGLLFWLFGAFNASYYIICDYGLYWILDLVRRHMDYSTSAAVPPHLQLHVHGQGPMADMYRVSTGG</sequence>
<dbReference type="AlphaFoldDB" id="A0AAV4AUG1"/>
<evidence type="ECO:0000256" key="5">
    <source>
        <dbReference type="SAM" id="Phobius"/>
    </source>
</evidence>
<dbReference type="PANTHER" id="PTHR21041">
    <property type="entry name" value="DENDRITIC CELL-SPECIFIC TRANSMEMBRANE PROTEIN"/>
    <property type="match status" value="1"/>
</dbReference>
<feature type="transmembrane region" description="Helical" evidence="5">
    <location>
        <begin position="12"/>
        <end position="35"/>
    </location>
</feature>
<dbReference type="EMBL" id="BLXT01004580">
    <property type="protein sequence ID" value="GFO14711.1"/>
    <property type="molecule type" value="Genomic_DNA"/>
</dbReference>
<dbReference type="Pfam" id="PF07782">
    <property type="entry name" value="DC_STAMP"/>
    <property type="match status" value="1"/>
</dbReference>
<dbReference type="GO" id="GO:0016020">
    <property type="term" value="C:membrane"/>
    <property type="evidence" value="ECO:0007669"/>
    <property type="project" value="UniProtKB-SubCell"/>
</dbReference>
<dbReference type="PANTHER" id="PTHR21041:SF9">
    <property type="entry name" value="DENDRITIC CELL-SPECIFIC TRANSMEMBRANE PROTEIN-LIKE DOMAIN-CONTAINING PROTEIN"/>
    <property type="match status" value="1"/>
</dbReference>
<keyword evidence="3 5" id="KW-1133">Transmembrane helix</keyword>
<evidence type="ECO:0000256" key="4">
    <source>
        <dbReference type="ARBA" id="ARBA00023136"/>
    </source>
</evidence>